<sequence>MAKKNALVKRLSSVETLGSASVICSDKTGTLTQNQMTVTHLWTLNHSYEVTGQGYQAKGHIHIGPTQIDAHHDQTLFELLRADLLVDNARIVTPDEHHQRYTILGDPTEACLEVVAEKGGLDPKAERQATPRIKELPFDSDRKMMTVILKSDAQHQFNVATKGAPNRVIEQCSTCLLNGQVVPLTAELKQQVMDANNGYARRGLRVLAVAGRRLPDEMDNDLSQATIKTVEKDLTFIGLSVMVDPPREEVRKSAESCHRAHIKIIMITGDYGLTAKSIAQNIGIVDPHKPLAVVTGPELKKMSDDELKEKLKGEIVFARMTPEQKYRVVHTLQSMGEVIAVTGDGVNDAPALKKADIGVAMGLTGTDVAKEAADMILTDDNFASIVAAIREGRGVYANIRKFLLYILNSNEPEALPSVLFLLSGGTIPLALSVMQILSVDLGTDLIPAIGLGKENAEKGVMDQPPRSPKSHLINKNLLLKAFAWYGLLASIISTAAYFADNYWNGHVWPNLASSGLDYSQATTMTLAAIIFCQIAAVLNIRYQRNTMFNKHFWDNSMIFIGILFEIILLLCICNVPFLRSVFGTAPLLGHHWIILACIPFVLIAVDELRKVILRHWHK</sequence>
<feature type="transmembrane region" description="Helical" evidence="10">
    <location>
        <begin position="552"/>
        <end position="577"/>
    </location>
</feature>
<dbReference type="GO" id="GO:0019829">
    <property type="term" value="F:ATPase-coupled monoatomic cation transmembrane transporter activity"/>
    <property type="evidence" value="ECO:0007669"/>
    <property type="project" value="TreeGrafter"/>
</dbReference>
<dbReference type="EMBL" id="DXGK01000025">
    <property type="protein sequence ID" value="HIW70042.1"/>
    <property type="molecule type" value="Genomic_DNA"/>
</dbReference>
<dbReference type="PANTHER" id="PTHR43294:SF21">
    <property type="entry name" value="CATION TRANSPORTING ATPASE"/>
    <property type="match status" value="1"/>
</dbReference>
<reference evidence="12" key="2">
    <citation type="submission" date="2021-04" db="EMBL/GenBank/DDBJ databases">
        <authorList>
            <person name="Gilroy R."/>
        </authorList>
    </citation>
    <scope>NUCLEOTIDE SEQUENCE</scope>
    <source>
        <strain evidence="12">ChiHejej3B27-2180</strain>
    </source>
</reference>
<dbReference type="SFLD" id="SFLDG00002">
    <property type="entry name" value="C1.7:_P-type_atpase_like"/>
    <property type="match status" value="1"/>
</dbReference>
<feature type="transmembrane region" description="Helical" evidence="10">
    <location>
        <begin position="477"/>
        <end position="498"/>
    </location>
</feature>
<dbReference type="Gene3D" id="1.20.1110.10">
    <property type="entry name" value="Calcium-transporting ATPase, transmembrane domain"/>
    <property type="match status" value="1"/>
</dbReference>
<dbReference type="GO" id="GO:1902600">
    <property type="term" value="P:proton transmembrane transport"/>
    <property type="evidence" value="ECO:0007669"/>
    <property type="project" value="TreeGrafter"/>
</dbReference>
<evidence type="ECO:0000313" key="13">
    <source>
        <dbReference type="Proteomes" id="UP000886878"/>
    </source>
</evidence>
<keyword evidence="3" id="KW-1003">Cell membrane</keyword>
<dbReference type="InterPro" id="IPR001757">
    <property type="entry name" value="P_typ_ATPase"/>
</dbReference>
<keyword evidence="9 10" id="KW-0472">Membrane</keyword>
<protein>
    <submittedName>
        <fullName evidence="12">Cation-transporting P-type ATPase</fullName>
    </submittedName>
</protein>
<name>A0A9D1QPU6_9LACO</name>
<comment type="subcellular location">
    <subcellularLocation>
        <location evidence="1">Cell membrane</location>
        <topology evidence="1">Multi-pass membrane protein</topology>
    </subcellularLocation>
</comment>
<dbReference type="GO" id="GO:0016887">
    <property type="term" value="F:ATP hydrolysis activity"/>
    <property type="evidence" value="ECO:0007669"/>
    <property type="project" value="InterPro"/>
</dbReference>
<dbReference type="InterPro" id="IPR036412">
    <property type="entry name" value="HAD-like_sf"/>
</dbReference>
<dbReference type="Pfam" id="PF00689">
    <property type="entry name" value="Cation_ATPase_C"/>
    <property type="match status" value="1"/>
</dbReference>
<keyword evidence="6" id="KW-0067">ATP-binding</keyword>
<evidence type="ECO:0000256" key="6">
    <source>
        <dbReference type="ARBA" id="ARBA00022840"/>
    </source>
</evidence>
<dbReference type="Gene3D" id="3.40.1110.10">
    <property type="entry name" value="Calcium-transporting ATPase, cytoplasmic domain N"/>
    <property type="match status" value="1"/>
</dbReference>
<dbReference type="PROSITE" id="PS00154">
    <property type="entry name" value="ATPASE_E1_E2"/>
    <property type="match status" value="1"/>
</dbReference>
<dbReference type="InterPro" id="IPR023214">
    <property type="entry name" value="HAD_sf"/>
</dbReference>
<comment type="caution">
    <text evidence="12">The sequence shown here is derived from an EMBL/GenBank/DDBJ whole genome shotgun (WGS) entry which is preliminary data.</text>
</comment>
<dbReference type="InterPro" id="IPR050510">
    <property type="entry name" value="Cation_transp_ATPase_P-type"/>
</dbReference>
<dbReference type="Gene3D" id="3.40.50.1000">
    <property type="entry name" value="HAD superfamily/HAD-like"/>
    <property type="match status" value="1"/>
</dbReference>
<accession>A0A9D1QPU6</accession>
<dbReference type="Pfam" id="PF08282">
    <property type="entry name" value="Hydrolase_3"/>
    <property type="match status" value="1"/>
</dbReference>
<evidence type="ECO:0000256" key="1">
    <source>
        <dbReference type="ARBA" id="ARBA00004651"/>
    </source>
</evidence>
<dbReference type="GO" id="GO:0005524">
    <property type="term" value="F:ATP binding"/>
    <property type="evidence" value="ECO:0007669"/>
    <property type="project" value="UniProtKB-KW"/>
</dbReference>
<keyword evidence="7" id="KW-1278">Translocase</keyword>
<feature type="transmembrane region" description="Helical" evidence="10">
    <location>
        <begin position="589"/>
        <end position="608"/>
    </location>
</feature>
<dbReference type="FunFam" id="3.40.50.1000:FF:000001">
    <property type="entry name" value="Phospholipid-transporting ATPase IC"/>
    <property type="match status" value="1"/>
</dbReference>
<dbReference type="Proteomes" id="UP000886878">
    <property type="component" value="Unassembled WGS sequence"/>
</dbReference>
<comment type="similarity">
    <text evidence="2">Belongs to the cation transport ATPase (P-type) (TC 3.A.3) family. Type IIA subfamily.</text>
</comment>
<evidence type="ECO:0000256" key="8">
    <source>
        <dbReference type="ARBA" id="ARBA00022989"/>
    </source>
</evidence>
<dbReference type="GO" id="GO:0005886">
    <property type="term" value="C:plasma membrane"/>
    <property type="evidence" value="ECO:0007669"/>
    <property type="project" value="UniProtKB-SubCell"/>
</dbReference>
<evidence type="ECO:0000256" key="7">
    <source>
        <dbReference type="ARBA" id="ARBA00022967"/>
    </source>
</evidence>
<dbReference type="PANTHER" id="PTHR43294">
    <property type="entry name" value="SODIUM/POTASSIUM-TRANSPORTING ATPASE SUBUNIT ALPHA"/>
    <property type="match status" value="1"/>
</dbReference>
<evidence type="ECO:0000256" key="10">
    <source>
        <dbReference type="SAM" id="Phobius"/>
    </source>
</evidence>
<dbReference type="InterPro" id="IPR044492">
    <property type="entry name" value="P_typ_ATPase_HD_dom"/>
</dbReference>
<dbReference type="PRINTS" id="PR00120">
    <property type="entry name" value="HATPASE"/>
</dbReference>
<gene>
    <name evidence="12" type="ORF">H9876_01485</name>
</gene>
<dbReference type="NCBIfam" id="TIGR01494">
    <property type="entry name" value="ATPase_P-type"/>
    <property type="match status" value="1"/>
</dbReference>
<dbReference type="AlphaFoldDB" id="A0A9D1QPU6"/>
<evidence type="ECO:0000256" key="3">
    <source>
        <dbReference type="ARBA" id="ARBA00022475"/>
    </source>
</evidence>
<feature type="domain" description="Cation-transporting P-type ATPase C-terminal" evidence="11">
    <location>
        <begin position="428"/>
        <end position="612"/>
    </location>
</feature>
<dbReference type="InterPro" id="IPR006068">
    <property type="entry name" value="ATPase_P-typ_cation-transptr_C"/>
</dbReference>
<dbReference type="InterPro" id="IPR023298">
    <property type="entry name" value="ATPase_P-typ_TM_dom_sf"/>
</dbReference>
<evidence type="ECO:0000256" key="5">
    <source>
        <dbReference type="ARBA" id="ARBA00022741"/>
    </source>
</evidence>
<dbReference type="SFLD" id="SFLDS00003">
    <property type="entry name" value="Haloacid_Dehalogenase"/>
    <property type="match status" value="1"/>
</dbReference>
<dbReference type="SUPFAM" id="SSF81660">
    <property type="entry name" value="Metal cation-transporting ATPase, ATP-binding domain N"/>
    <property type="match status" value="1"/>
</dbReference>
<evidence type="ECO:0000313" key="12">
    <source>
        <dbReference type="EMBL" id="HIW70042.1"/>
    </source>
</evidence>
<keyword evidence="5" id="KW-0547">Nucleotide-binding</keyword>
<dbReference type="SUPFAM" id="SSF56784">
    <property type="entry name" value="HAD-like"/>
    <property type="match status" value="1"/>
</dbReference>
<organism evidence="12 13">
    <name type="scientific">Candidatus Limosilactobacillus merdipullorum</name>
    <dbReference type="NCBI Taxonomy" id="2838653"/>
    <lineage>
        <taxon>Bacteria</taxon>
        <taxon>Bacillati</taxon>
        <taxon>Bacillota</taxon>
        <taxon>Bacilli</taxon>
        <taxon>Lactobacillales</taxon>
        <taxon>Lactobacillaceae</taxon>
        <taxon>Limosilactobacillus</taxon>
    </lineage>
</organism>
<evidence type="ECO:0000259" key="11">
    <source>
        <dbReference type="Pfam" id="PF00689"/>
    </source>
</evidence>
<dbReference type="InterPro" id="IPR018303">
    <property type="entry name" value="ATPase_P-typ_P_site"/>
</dbReference>
<dbReference type="PRINTS" id="PR00119">
    <property type="entry name" value="CATATPASE"/>
</dbReference>
<reference evidence="12" key="1">
    <citation type="journal article" date="2021" name="PeerJ">
        <title>Extensive microbial diversity within the chicken gut microbiome revealed by metagenomics and culture.</title>
        <authorList>
            <person name="Gilroy R."/>
            <person name="Ravi A."/>
            <person name="Getino M."/>
            <person name="Pursley I."/>
            <person name="Horton D.L."/>
            <person name="Alikhan N.F."/>
            <person name="Baker D."/>
            <person name="Gharbi K."/>
            <person name="Hall N."/>
            <person name="Watson M."/>
            <person name="Adriaenssens E.M."/>
            <person name="Foster-Nyarko E."/>
            <person name="Jarju S."/>
            <person name="Secka A."/>
            <person name="Antonio M."/>
            <person name="Oren A."/>
            <person name="Chaudhuri R.R."/>
            <person name="La Ragione R."/>
            <person name="Hildebrand F."/>
            <person name="Pallen M.J."/>
        </authorList>
    </citation>
    <scope>NUCLEOTIDE SEQUENCE</scope>
    <source>
        <strain evidence="12">ChiHejej3B27-2180</strain>
    </source>
</reference>
<dbReference type="SUPFAM" id="SSF81665">
    <property type="entry name" value="Calcium ATPase, transmembrane domain M"/>
    <property type="match status" value="1"/>
</dbReference>
<dbReference type="SFLD" id="SFLDF00027">
    <property type="entry name" value="p-type_atpase"/>
    <property type="match status" value="1"/>
</dbReference>
<dbReference type="Pfam" id="PF13246">
    <property type="entry name" value="Cation_ATPase"/>
    <property type="match status" value="1"/>
</dbReference>
<feature type="transmembrane region" description="Helical" evidence="10">
    <location>
        <begin position="518"/>
        <end position="540"/>
    </location>
</feature>
<evidence type="ECO:0000256" key="2">
    <source>
        <dbReference type="ARBA" id="ARBA00005675"/>
    </source>
</evidence>
<dbReference type="FunFam" id="3.40.50.1000:FF:000028">
    <property type="entry name" value="Calcium-transporting P-type ATPase, putative"/>
    <property type="match status" value="1"/>
</dbReference>
<evidence type="ECO:0000256" key="4">
    <source>
        <dbReference type="ARBA" id="ARBA00022692"/>
    </source>
</evidence>
<keyword evidence="4 10" id="KW-0812">Transmembrane</keyword>
<evidence type="ECO:0000256" key="9">
    <source>
        <dbReference type="ARBA" id="ARBA00023136"/>
    </source>
</evidence>
<keyword evidence="8 10" id="KW-1133">Transmembrane helix</keyword>
<dbReference type="InterPro" id="IPR023299">
    <property type="entry name" value="ATPase_P-typ_cyto_dom_N"/>
</dbReference>
<proteinExistence type="inferred from homology"/>